<dbReference type="RefSeq" id="WP_285574877.1">
    <property type="nucleotide sequence ID" value="NZ_BSTK01000006.1"/>
</dbReference>
<evidence type="ECO:0000256" key="1">
    <source>
        <dbReference type="SAM" id="Coils"/>
    </source>
</evidence>
<evidence type="ECO:0000313" key="4">
    <source>
        <dbReference type="EMBL" id="GLY86605.1"/>
    </source>
</evidence>
<feature type="compositionally biased region" description="Basic and acidic residues" evidence="2">
    <location>
        <begin position="3212"/>
        <end position="3224"/>
    </location>
</feature>
<protein>
    <submittedName>
        <fullName evidence="4">Uncharacterized protein</fullName>
    </submittedName>
</protein>
<feature type="region of interest" description="Disordered" evidence="2">
    <location>
        <begin position="2527"/>
        <end position="2546"/>
    </location>
</feature>
<dbReference type="EMBL" id="BSTK01000006">
    <property type="protein sequence ID" value="GLY86605.1"/>
    <property type="molecule type" value="Genomic_DNA"/>
</dbReference>
<evidence type="ECO:0000256" key="2">
    <source>
        <dbReference type="SAM" id="MobiDB-lite"/>
    </source>
</evidence>
<keyword evidence="1" id="KW-0175">Coiled coil</keyword>
<comment type="caution">
    <text evidence="4">The sequence shown here is derived from an EMBL/GenBank/DDBJ whole genome shotgun (WGS) entry which is preliminary data.</text>
</comment>
<name>A0A9W6S708_9ACTN</name>
<keyword evidence="3" id="KW-0472">Membrane</keyword>
<keyword evidence="5" id="KW-1185">Reference proteome</keyword>
<feature type="compositionally biased region" description="Low complexity" evidence="2">
    <location>
        <begin position="1"/>
        <end position="20"/>
    </location>
</feature>
<proteinExistence type="predicted"/>
<keyword evidence="3" id="KW-1133">Transmembrane helix</keyword>
<feature type="region of interest" description="Disordered" evidence="2">
    <location>
        <begin position="3170"/>
        <end position="3290"/>
    </location>
</feature>
<feature type="region of interest" description="Disordered" evidence="2">
    <location>
        <begin position="1639"/>
        <end position="1681"/>
    </location>
</feature>
<evidence type="ECO:0000256" key="3">
    <source>
        <dbReference type="SAM" id="Phobius"/>
    </source>
</evidence>
<feature type="coiled-coil region" evidence="1">
    <location>
        <begin position="2413"/>
        <end position="2440"/>
    </location>
</feature>
<feature type="region of interest" description="Disordered" evidence="2">
    <location>
        <begin position="1742"/>
        <end position="1766"/>
    </location>
</feature>
<organism evidence="4 5">
    <name type="scientific">Actinoallomurus iriomotensis</name>
    <dbReference type="NCBI Taxonomy" id="478107"/>
    <lineage>
        <taxon>Bacteria</taxon>
        <taxon>Bacillati</taxon>
        <taxon>Actinomycetota</taxon>
        <taxon>Actinomycetes</taxon>
        <taxon>Streptosporangiales</taxon>
        <taxon>Thermomonosporaceae</taxon>
        <taxon>Actinoallomurus</taxon>
    </lineage>
</organism>
<feature type="transmembrane region" description="Helical" evidence="3">
    <location>
        <begin position="158"/>
        <end position="180"/>
    </location>
</feature>
<evidence type="ECO:0000313" key="5">
    <source>
        <dbReference type="Proteomes" id="UP001165074"/>
    </source>
</evidence>
<feature type="compositionally biased region" description="Basic and acidic residues" evidence="2">
    <location>
        <begin position="3274"/>
        <end position="3290"/>
    </location>
</feature>
<feature type="region of interest" description="Disordered" evidence="2">
    <location>
        <begin position="2068"/>
        <end position="2088"/>
    </location>
</feature>
<gene>
    <name evidence="4" type="ORF">Airi02_045340</name>
</gene>
<feature type="compositionally biased region" description="Basic and acidic residues" evidence="2">
    <location>
        <begin position="3240"/>
        <end position="3258"/>
    </location>
</feature>
<dbReference type="Proteomes" id="UP001165074">
    <property type="component" value="Unassembled WGS sequence"/>
</dbReference>
<accession>A0A9W6S708</accession>
<sequence>MTYPAVPSATPTPTPTSGYPANGGQWTAQQAQDYAWQHIPWIKSRVQPLYDAAQAFRDFAATVQTVIDQGTDDVKNDLKSWVGDGRDSFVREWARDFSGDTANWYTGLSYRATKLTRLDDQEQQPAEMLLILKDGSLDAADQMEGLANAVGSLLFTDLVLQVIDVVLTVVTVLVPIAGLFGKIGEMIFMKGVEEVSVQAAKEVAVQFVKTSITAALKNLAEMTAKNLALQLLKGAIVGAGIDIGFQIFNQNAFNQIYSSMMGEEPPPFQANINVVEVIESAAVGAASEGFTHWATPKINALTKDSEFWQSGAGQRAINASLAIGTGLGTDAALQGFHIAMGWQKGWNWQQSAQNVAIGVFSGFHPPHTPPPDGFTVRQDHPGGYTKTWQFTEHNGTLSVLDPRTGREVGTGHWNDGVIDVTYKDGGFEKVNLASTHIDHLTNGTQTVRLEDPKTGKLTDVQMPTKTLTSYGVDGAGQQHFERQATYYANGTAEIRDEHGIYQTQHRLDHSITVDRETGKIIQYDGKSGTPDEGGRSATLDPSVLRLPEGSVVTVNDQGIVTSVMRPGGDRAVDLYALGPDGHLDRVGTLRQNGDGLLTMTDDPGHRTTVETKDATYSAADTPVDRTGRGAPTSEYRLPTRRETGTMWEQRENPLFTLHKGQVTPIVPTTREQAHATPVSELQPTEHTAPSLPDAPEQQRHGVTPDLATAQSLNSVLGSVHPDWMRGAVDAVTSVAPGGRETFRMPVPGTKDSITVTVTRDPATRATTLTLDPDGPAAALDRTRLAPGIEDSLRKITDATGTGFRVEVPGGEAGTRAFGFHPSEGAHAFHQVLESISVARGEPVRTTVDLGEGTRVSFTPRVVREPGRRETIRLTDLEVEGGAMPEHEAVNRMRSLVTDLADALGRRVEVIHGDGPGVRGENILLAHIPDLPVHTAPVVAPTGAELFPPVESGRPPVLPAPVRQPSSVPEFGRGEVAEYVAAVYQTGGEIQRFSFPIEHEGTTAYVDVTGDVDIRTGEVTLRLAPGENAEALRGRIPREVVVAQAEETLRGITERLPGSLTVHNGELDVVLNPPEVAYAPDEGGAYGVRVEDMRAIHGAALLPGGDKRVTVHVPPDVTPENAAYEISWTTRYVLGGDGEARLVLHEPMVDRTLPDGTRTYGPLESLSETERSEVFGPIQRLLEQVSGRPVDVVGTESARVQPETMKVGEIGVTSGKREQVVPKIAASPEQTAAKVPLPKPRVLTQAEPGGNNVPDYPQAEVFSKNNGLKPLSPNATRPLNPYGPVEPLPKGQDFGPNNLPPGDVYPELPWAAPGKLVVVPDVDPSAVLHPDSPAFERLWKALWHLNLDTHLEHNVVELEDGSFHIVEAGKYALLDDGSLAIKRIWMHVHPHWLPATGPSMGDLRFLGMSPGQKSAILIEQGLHPYEYEVPDAVRAVLGLPPAGTSIDVGPRITALRDLLTAPDEDLVVRLDGLVDALARDSSRLPPDAARASLIGDVKDIAADLAETPTPQLREALGERLRLLEQHLRGGTASPLADDLSHDPGPGDAVRLHRESAGLENENQRLNRQVEAAQNEAEAQEKAANAEIEAAHRARLEKIGQQAVEHTTEIEKRLEAAEAEHAAGMKKVAELDRRIAELGQDDHQEKPHPAPSVPEQSTPPSIAERPPSGRPEASADEVKLLPSPRFRDKAADVAGLDKALKLLGKEGGAGFSDITLHEIFGPDNPAGIKRIVDAVLRNPFVTVPKPPKEPVAPKEPAPPGVPEDQAPKQWEKYRQALEIHEKYKLPRYAKDMAEYPAKLRAYEDLKAANTRLVRKASAFALRYARRTGLPLDQTKFGNLYEYYGALFTEFTLHPDWFGHVDDAGRSLAPLQRNDSAALVAYGRKFDDIIGERFQLEFAQASAKPNNFVSEAFLQELAAADFDDPMVRQRFAQEIHAKLIGIADDINFGNPAAAAYHPHKHAPGLVPTPNERNFPAGGYMRSVAEAMRTGHVATIERMRNGSVMVEVHATLPHADGEGKGTVTTKSIVFVEARSGRIVLATHQAERDTRATVGVEPDAIATQVAKRVDVEAPKAGPLPEQHRPASTEPAPETHFPAQAENVEASIATRRQHLETVTARLAELAKSPLTRIHESMELVRRLTRTYQGHLDAAGAKLAEFRATALRVPVHGPIGRDDLLRFRQESLDRLSRTALGDIEEVARLERLVDRARRVVMLSSEMTSAVDDLFKDFVDPAALPEAQRRMAEDVRQSVIDAVKVHEYLSRHGLAGLAEGGSEALRTDLLSRLPEVERTVHELRSELHRLSPVGDAAQARHQEVVARLEAALSERDRLDRAGRRYLQAHPELLPVEEAVSRTRVSGLEAALAEATSRGDGTAAWAILDDLGRARDQLRWIESRRAMTDLRSHIDEVRAQADAARHAGDTARVTELESRLAELERALGSLRSVPEATRSVEYALGRLAGIDAGPAASEQERGRALHRLVTKLWKLHDEGHVALDPDALRKAAAGDGDALAGLLDQVRRAGEPETILSQAGVHGPVEHSPEPIRPLPTDPRSRTVRAALADSRKAAPKLWRLGHLERQAAKLETTDPVKAARLRAKKADLTVQIKKLLDPVEPLAEKVMADEMDARPDAAFVQAAIDEAPALHSLWNGDVIDVASRHVGEAYRPVVNERVNLAWQRRQDETYIQTRGEAQRLDATDGRELFRHMAQVMGGGRKGLLGGHVAATLGDPRSWQGVTTTDLDVPVTRKVHLTHREIIRDWLTGRQPWPDPIGGILPVDSKILHSRHTVATPNGVELTVEVYRHQSLIIDSGRVTEGGLSMLRIDGGLGDGILPFWHMLKPVDVPIELGPITLKVSVPVGPNLDLQYIPGLRRDFHLYDQVGRETIVTRYGPGPRDFWVYETPASELRPAGDVFQTEQFYTKWGVQLATFPTVQVAATVPGIPPSERPALFQFGGVGLVQVTGEFSLFFDPHTGHFLQPDWTVGAEALTGLFVSVPDVIGGVRIHPDLHGFLGWGPSPGTVPWNRVRTFDLKPWIEHYGQRLLLKTPGVKNVIHERLAATERAALAAAEAKAAEETRIGGLLDSLKNPSPAPPHVGETPPKVADVLRGEMRALVTDAGKRVRAAVEAGAIGPEEQTRIETLVDRVRRLADGSGAIPGEVLQRHAPAIRELRKWLGRLPVPDVPAKPVPGAHTPGGTAGEARSQAAFRVPPRPRPSVPGDTDGRPRVRPDALPRRVVLQPEPSGSWSRPLRERPPQGLQPRHDERPQKPPGPRKLRLIPITRTSDEPHLSPDEPEPGTK</sequence>
<feature type="region of interest" description="Disordered" evidence="2">
    <location>
        <begin position="1"/>
        <end position="25"/>
    </location>
</feature>
<feature type="region of interest" description="Disordered" evidence="2">
    <location>
        <begin position="671"/>
        <end position="701"/>
    </location>
</feature>
<keyword evidence="3" id="KW-0812">Transmembrane</keyword>
<reference evidence="4" key="1">
    <citation type="submission" date="2023-03" db="EMBL/GenBank/DDBJ databases">
        <title>Actinoallomurus iriomotensis NBRC 103684.</title>
        <authorList>
            <person name="Ichikawa N."/>
            <person name="Sato H."/>
            <person name="Tonouchi N."/>
        </authorList>
    </citation>
    <scope>NUCLEOTIDE SEQUENCE</scope>
    <source>
        <strain evidence="4">NBRC 103684</strain>
    </source>
</reference>
<feature type="coiled-coil region" evidence="1">
    <location>
        <begin position="1547"/>
        <end position="1632"/>
    </location>
</feature>